<accession>A0A1L3ZML6</accession>
<protein>
    <submittedName>
        <fullName evidence="2">Uncharacterized protein</fullName>
    </submittedName>
</protein>
<evidence type="ECO:0000313" key="2">
    <source>
        <dbReference type="EMBL" id="API56893.1"/>
    </source>
</evidence>
<feature type="region of interest" description="Disordered" evidence="1">
    <location>
        <begin position="1"/>
        <end position="21"/>
    </location>
</feature>
<dbReference type="Proteomes" id="UP000183050">
    <property type="component" value="Plasmid unnamed4"/>
</dbReference>
<evidence type="ECO:0000313" key="3">
    <source>
        <dbReference type="Proteomes" id="UP000183050"/>
    </source>
</evidence>
<keyword evidence="2" id="KW-0614">Plasmid</keyword>
<evidence type="ECO:0000256" key="1">
    <source>
        <dbReference type="SAM" id="MobiDB-lite"/>
    </source>
</evidence>
<reference evidence="2 3" key="1">
    <citation type="submission" date="2016-11" db="EMBL/GenBank/DDBJ databases">
        <title>Rhizobium leguminosarum bv. viciae strain Vaf12 isolated from Vavilovia formosa root nodules from Russia, Dagestan.</title>
        <authorList>
            <person name="Kimeklis A."/>
        </authorList>
    </citation>
    <scope>NUCLEOTIDE SEQUENCE [LARGE SCALE GENOMIC DNA]</scope>
    <source>
        <strain evidence="2 3">Vaf-108</strain>
        <plasmid evidence="3">Plasmid unnamed4</plasmid>
    </source>
</reference>
<feature type="compositionally biased region" description="Basic and acidic residues" evidence="1">
    <location>
        <begin position="125"/>
        <end position="134"/>
    </location>
</feature>
<geneLocation type="plasmid" evidence="2 3">
    <name>unnamed4</name>
</geneLocation>
<sequence>MPRDRRKRRFAGAPAKIQSRMAGRSCAPLDLCAPKRSETASLAAEGRISERRLKMEVSPPLSSAASEKMVITPAGGSRQVQIALISTTSRNRCADERWIMNFKGISAPLNAGRLEQMLSLAQPRRVAETQDANDKASGSESVRGLEVESLCRSSAYK</sequence>
<organism evidence="2 3">
    <name type="scientific">Rhizobium leguminosarum</name>
    <dbReference type="NCBI Taxonomy" id="384"/>
    <lineage>
        <taxon>Bacteria</taxon>
        <taxon>Pseudomonadati</taxon>
        <taxon>Pseudomonadota</taxon>
        <taxon>Alphaproteobacteria</taxon>
        <taxon>Hyphomicrobiales</taxon>
        <taxon>Rhizobiaceae</taxon>
        <taxon>Rhizobium/Agrobacterium group</taxon>
        <taxon>Rhizobium</taxon>
    </lineage>
</organism>
<feature type="region of interest" description="Disordered" evidence="1">
    <location>
        <begin position="124"/>
        <end position="157"/>
    </location>
</feature>
<proteinExistence type="predicted"/>
<gene>
    <name evidence="2" type="ORF">BMW22_36330</name>
</gene>
<dbReference type="AlphaFoldDB" id="A0A1L3ZML6"/>
<feature type="compositionally biased region" description="Basic residues" evidence="1">
    <location>
        <begin position="1"/>
        <end position="10"/>
    </location>
</feature>
<name>A0A1L3ZML6_RHILE</name>
<dbReference type="EMBL" id="CP018232">
    <property type="protein sequence ID" value="API56893.1"/>
    <property type="molecule type" value="Genomic_DNA"/>
</dbReference>